<keyword evidence="2" id="KW-1185">Reference proteome</keyword>
<dbReference type="EMBL" id="AGNL01010999">
    <property type="protein sequence ID" value="EJK68668.1"/>
    <property type="molecule type" value="Genomic_DNA"/>
</dbReference>
<organism evidence="1 2">
    <name type="scientific">Thalassiosira oceanica</name>
    <name type="common">Marine diatom</name>
    <dbReference type="NCBI Taxonomy" id="159749"/>
    <lineage>
        <taxon>Eukaryota</taxon>
        <taxon>Sar</taxon>
        <taxon>Stramenopiles</taxon>
        <taxon>Ochrophyta</taxon>
        <taxon>Bacillariophyta</taxon>
        <taxon>Coscinodiscophyceae</taxon>
        <taxon>Thalassiosirophycidae</taxon>
        <taxon>Thalassiosirales</taxon>
        <taxon>Thalassiosiraceae</taxon>
        <taxon>Thalassiosira</taxon>
    </lineage>
</organism>
<comment type="caution">
    <text evidence="1">The sequence shown here is derived from an EMBL/GenBank/DDBJ whole genome shotgun (WGS) entry which is preliminary data.</text>
</comment>
<reference evidence="1 2" key="1">
    <citation type="journal article" date="2012" name="Genome Biol.">
        <title>Genome and low-iron response of an oceanic diatom adapted to chronic iron limitation.</title>
        <authorList>
            <person name="Lommer M."/>
            <person name="Specht M."/>
            <person name="Roy A.S."/>
            <person name="Kraemer L."/>
            <person name="Andreson R."/>
            <person name="Gutowska M.A."/>
            <person name="Wolf J."/>
            <person name="Bergner S.V."/>
            <person name="Schilhabel M.B."/>
            <person name="Klostermeier U.C."/>
            <person name="Beiko R.G."/>
            <person name="Rosenstiel P."/>
            <person name="Hippler M."/>
            <person name="Laroche J."/>
        </authorList>
    </citation>
    <scope>NUCLEOTIDE SEQUENCE [LARGE SCALE GENOMIC DNA]</scope>
    <source>
        <strain evidence="1 2">CCMP1005</strain>
    </source>
</reference>
<name>K0SQZ1_THAOC</name>
<dbReference type="AlphaFoldDB" id="K0SQZ1"/>
<proteinExistence type="predicted"/>
<dbReference type="Proteomes" id="UP000266841">
    <property type="component" value="Unassembled WGS sequence"/>
</dbReference>
<accession>K0SQZ1</accession>
<sequence length="181" mass="20757">MWESQYDDATVFEAEDNVRRSLLVSYFERQLEADRVLALYDGYNLCLAISGSVASLYGSEAPMDGAQFLLSRDEEKMARARGFTRTWQDRWDEGKGLYWVLEADDALPLIGEADGDDRVIVDRDTDIPALPTNPGGRIEFTRLDLCHVELVSYDNWREFLWTVDYGNDDTNERHGQQECPS</sequence>
<protein>
    <submittedName>
        <fullName evidence="1">Uncharacterized protein</fullName>
    </submittedName>
</protein>
<evidence type="ECO:0000313" key="2">
    <source>
        <dbReference type="Proteomes" id="UP000266841"/>
    </source>
</evidence>
<evidence type="ECO:0000313" key="1">
    <source>
        <dbReference type="EMBL" id="EJK68668.1"/>
    </source>
</evidence>
<gene>
    <name evidence="1" type="ORF">THAOC_10131</name>
</gene>